<evidence type="ECO:0000313" key="3">
    <source>
        <dbReference type="Proteomes" id="UP000297245"/>
    </source>
</evidence>
<dbReference type="GO" id="GO:0006368">
    <property type="term" value="P:transcription elongation by RNA polymerase II"/>
    <property type="evidence" value="ECO:0007669"/>
    <property type="project" value="TreeGrafter"/>
</dbReference>
<dbReference type="GO" id="GO:0006357">
    <property type="term" value="P:regulation of transcription by RNA polymerase II"/>
    <property type="evidence" value="ECO:0007669"/>
    <property type="project" value="InterPro"/>
</dbReference>
<gene>
    <name evidence="2" type="ORF">K435DRAFT_861643</name>
</gene>
<protein>
    <recommendedName>
        <fullName evidence="4">Chromatin elongation factor SPT5</fullName>
    </recommendedName>
</protein>
<dbReference type="CDD" id="cd00380">
    <property type="entry name" value="KOW"/>
    <property type="match status" value="1"/>
</dbReference>
<evidence type="ECO:0000313" key="2">
    <source>
        <dbReference type="EMBL" id="THU93248.1"/>
    </source>
</evidence>
<dbReference type="GO" id="GO:0032044">
    <property type="term" value="C:DSIF complex"/>
    <property type="evidence" value="ECO:0007669"/>
    <property type="project" value="TreeGrafter"/>
</dbReference>
<proteinExistence type="predicted"/>
<feature type="compositionally biased region" description="Acidic residues" evidence="1">
    <location>
        <begin position="13"/>
        <end position="34"/>
    </location>
</feature>
<dbReference type="OrthoDB" id="3048815at2759"/>
<dbReference type="Proteomes" id="UP000297245">
    <property type="component" value="Unassembled WGS sequence"/>
</dbReference>
<dbReference type="AlphaFoldDB" id="A0A4S8LVZ9"/>
<accession>A0A4S8LVZ9</accession>
<dbReference type="EMBL" id="ML179253">
    <property type="protein sequence ID" value="THU93248.1"/>
    <property type="molecule type" value="Genomic_DNA"/>
</dbReference>
<reference evidence="2 3" key="1">
    <citation type="journal article" date="2019" name="Nat. Ecol. Evol.">
        <title>Megaphylogeny resolves global patterns of mushroom evolution.</title>
        <authorList>
            <person name="Varga T."/>
            <person name="Krizsan K."/>
            <person name="Foldi C."/>
            <person name="Dima B."/>
            <person name="Sanchez-Garcia M."/>
            <person name="Sanchez-Ramirez S."/>
            <person name="Szollosi G.J."/>
            <person name="Szarkandi J.G."/>
            <person name="Papp V."/>
            <person name="Albert L."/>
            <person name="Andreopoulos W."/>
            <person name="Angelini C."/>
            <person name="Antonin V."/>
            <person name="Barry K.W."/>
            <person name="Bougher N.L."/>
            <person name="Buchanan P."/>
            <person name="Buyck B."/>
            <person name="Bense V."/>
            <person name="Catcheside P."/>
            <person name="Chovatia M."/>
            <person name="Cooper J."/>
            <person name="Damon W."/>
            <person name="Desjardin D."/>
            <person name="Finy P."/>
            <person name="Geml J."/>
            <person name="Haridas S."/>
            <person name="Hughes K."/>
            <person name="Justo A."/>
            <person name="Karasinski D."/>
            <person name="Kautmanova I."/>
            <person name="Kiss B."/>
            <person name="Kocsube S."/>
            <person name="Kotiranta H."/>
            <person name="LaButti K.M."/>
            <person name="Lechner B.E."/>
            <person name="Liimatainen K."/>
            <person name="Lipzen A."/>
            <person name="Lukacs Z."/>
            <person name="Mihaltcheva S."/>
            <person name="Morgado L.N."/>
            <person name="Niskanen T."/>
            <person name="Noordeloos M.E."/>
            <person name="Ohm R.A."/>
            <person name="Ortiz-Santana B."/>
            <person name="Ovrebo C."/>
            <person name="Racz N."/>
            <person name="Riley R."/>
            <person name="Savchenko A."/>
            <person name="Shiryaev A."/>
            <person name="Soop K."/>
            <person name="Spirin V."/>
            <person name="Szebenyi C."/>
            <person name="Tomsovsky M."/>
            <person name="Tulloss R.E."/>
            <person name="Uehling J."/>
            <person name="Grigoriev I.V."/>
            <person name="Vagvolgyi C."/>
            <person name="Papp T."/>
            <person name="Martin F.M."/>
            <person name="Miettinen O."/>
            <person name="Hibbett D.S."/>
            <person name="Nagy L.G."/>
        </authorList>
    </citation>
    <scope>NUCLEOTIDE SEQUENCE [LARGE SCALE GENOMIC DNA]</scope>
    <source>
        <strain evidence="2 3">CBS 962.96</strain>
    </source>
</reference>
<dbReference type="GO" id="GO:0003729">
    <property type="term" value="F:mRNA binding"/>
    <property type="evidence" value="ECO:0007669"/>
    <property type="project" value="TreeGrafter"/>
</dbReference>
<dbReference type="GO" id="GO:0032784">
    <property type="term" value="P:regulation of DNA-templated transcription elongation"/>
    <property type="evidence" value="ECO:0007669"/>
    <property type="project" value="InterPro"/>
</dbReference>
<dbReference type="PANTHER" id="PTHR11125">
    <property type="entry name" value="SUPPRESSOR OF TY 5"/>
    <property type="match status" value="1"/>
</dbReference>
<dbReference type="InterPro" id="IPR039659">
    <property type="entry name" value="SPT5"/>
</dbReference>
<feature type="region of interest" description="Disordered" evidence="1">
    <location>
        <begin position="1"/>
        <end position="50"/>
    </location>
</feature>
<dbReference type="PANTHER" id="PTHR11125:SF7">
    <property type="entry name" value="TRANSCRIPTION ELONGATION FACTOR SPT5"/>
    <property type="match status" value="1"/>
</dbReference>
<sequence>MVKPVFNPFIDTEAQDENEDYDEETPNQLTDEEYIGGGGQGEEDEMGTWDTRDRETWFDEDDPDALLDTIEAYTEYLKERYANQQQTTPGPVSSLSSDMEETPDFMRRALFLEDRTQRFWRVKCRPGQESAIVFDIMQNNLSSGNHLIQSFDTTSAAQMAIDYIHAFACDPNGTIGEAVDQLKILLKLDPLPPAWINAIDLTVLDPLEQAETPLAGLERFEVVVPSLLSSITISKASSQSELQESVPRGSRMFSAFSAPDVAGFVYLEAVLGKAPQDTPLIDFLRLHPSIIKSTTPRRHPGIQNHKPRVWLEPVRSEEIPELLSAKPPPSIEPFTWVRVNNGLYKDDVGLVVRRELCSGLRRLVVLLVPRFPHLPRSDSEPTTPIGTKHKRVCDRHLQSLFDSDLHPNAKHIIDDNHFQIGKNEYLFDLLVAYLPYKSVTRNQQKIGYFFVDEGVIVIQAAPLNLEEMNADPSQPRTQCEKEGVIQTVEEDRCQVLLTDYADYSPEDAAIWVEKVNIQKNFWVGDHVLVEAGKNREMTAGSPSFNVDPNLCRKTKARNDVTVPWINRHVTVCVGQYRGYTGVIRDVLPPRPADTGYTRVDIKIIRLNQIIRFRHDDVIDTAANKTLREAFPLGPHQHQFWQSSWDVAFAPNVQETPIDPHTKLPLQVQDFLTRQPPEPWLHVKVKIVKGSYKSEGWIVRVERCHHLASGLRVAVELDLISPERGAHPLETVDYAWVRDPR</sequence>
<name>A0A4S8LVZ9_DENBC</name>
<evidence type="ECO:0000256" key="1">
    <source>
        <dbReference type="SAM" id="MobiDB-lite"/>
    </source>
</evidence>
<evidence type="ECO:0008006" key="4">
    <source>
        <dbReference type="Google" id="ProtNLM"/>
    </source>
</evidence>
<keyword evidence="3" id="KW-1185">Reference proteome</keyword>
<organism evidence="2 3">
    <name type="scientific">Dendrothele bispora (strain CBS 962.96)</name>
    <dbReference type="NCBI Taxonomy" id="1314807"/>
    <lineage>
        <taxon>Eukaryota</taxon>
        <taxon>Fungi</taxon>
        <taxon>Dikarya</taxon>
        <taxon>Basidiomycota</taxon>
        <taxon>Agaricomycotina</taxon>
        <taxon>Agaricomycetes</taxon>
        <taxon>Agaricomycetidae</taxon>
        <taxon>Agaricales</taxon>
        <taxon>Agaricales incertae sedis</taxon>
        <taxon>Dendrothele</taxon>
    </lineage>
</organism>